<reference evidence="3 4" key="1">
    <citation type="submission" date="2024-03" db="EMBL/GenBank/DDBJ databases">
        <title>Aureococcus anophagefferens CCMP1851 and Kratosvirus quantuckense: Draft genome of a second virus-susceptible host strain in the model system.</title>
        <authorList>
            <person name="Chase E."/>
            <person name="Truchon A.R."/>
            <person name="Schepens W."/>
            <person name="Wilhelm S.W."/>
        </authorList>
    </citation>
    <scope>NUCLEOTIDE SEQUENCE [LARGE SCALE GENOMIC DNA]</scope>
    <source>
        <strain evidence="3 4">CCMP1851</strain>
    </source>
</reference>
<keyword evidence="2" id="KW-1133">Transmembrane helix</keyword>
<accession>A0ABR1FGS7</accession>
<name>A0ABR1FGS7_AURAN</name>
<evidence type="ECO:0000313" key="4">
    <source>
        <dbReference type="Proteomes" id="UP001363151"/>
    </source>
</evidence>
<evidence type="ECO:0000256" key="1">
    <source>
        <dbReference type="SAM" id="MobiDB-lite"/>
    </source>
</evidence>
<protein>
    <submittedName>
        <fullName evidence="3">Serine-type peptidase</fullName>
    </submittedName>
</protein>
<feature type="region of interest" description="Disordered" evidence="1">
    <location>
        <begin position="255"/>
        <end position="279"/>
    </location>
</feature>
<feature type="transmembrane region" description="Helical" evidence="2">
    <location>
        <begin position="532"/>
        <end position="550"/>
    </location>
</feature>
<gene>
    <name evidence="3" type="ORF">SO694_00176045</name>
</gene>
<keyword evidence="2" id="KW-0472">Membrane</keyword>
<feature type="region of interest" description="Disordered" evidence="1">
    <location>
        <begin position="483"/>
        <end position="514"/>
    </location>
</feature>
<dbReference type="EMBL" id="JBBJCI010000429">
    <property type="protein sequence ID" value="KAK7230494.1"/>
    <property type="molecule type" value="Genomic_DNA"/>
</dbReference>
<dbReference type="Proteomes" id="UP001363151">
    <property type="component" value="Unassembled WGS sequence"/>
</dbReference>
<evidence type="ECO:0000313" key="3">
    <source>
        <dbReference type="EMBL" id="KAK7230494.1"/>
    </source>
</evidence>
<sequence>MRARRPSRSSRARVLGRIRRKTEMTDRWEGAREALRVGRALLPALAAARFAARIGATFAAERARRRDNGAASLLAAWLRFRMLTRHAARYGAVLSKLRAKRSFVEGARRWRRRHAVDRLRHVLLLFRDNNNRLSNMIGRFRRRVRLMQRLVRRWLGCLQARSDILMALWLRAECEIAADAAFHAADAPPGVALEDSVPERSRPRGLGTYLMAVLARHRRAGAAVRGSILPRGEDGLAPSQSILNVRRRLRKSKAKHALEQRKTHSRAHRAHQRRAGVESTISHHTHFWATLNRERRTIVAADLLEASAASAVRHAVEALLLAGPACGDAAMKAEVAALMGARRSAFFTRLEASRLAEGTATTQIFGRNEARRWLGGDEIAYAKRGSGYTLCANQPPDPRRPMPIESPRRRPVDPPEDDPDVTNLWACTLTELSETGVFCTASESTFDLNRDPPLPPDEIYDEVNAPMEYVHEEKVEEFSLAIDDHDDRGPPNFGAAKPPPPRAPLRSHDPKGALRRPSRAYAPVVGERTGAMLFWTVVVMSALVAIVLILRPVLLREARDSDTTKEYSTVGMSGFVDVGVLDAASASLAVDVSSVANPRVLATGSGCAVSYAINGTTLVIAGAANASRTPWLCGAGAEITYFVSPA</sequence>
<proteinExistence type="predicted"/>
<comment type="caution">
    <text evidence="3">The sequence shown here is derived from an EMBL/GenBank/DDBJ whole genome shotgun (WGS) entry which is preliminary data.</text>
</comment>
<evidence type="ECO:0000256" key="2">
    <source>
        <dbReference type="SAM" id="Phobius"/>
    </source>
</evidence>
<keyword evidence="2" id="KW-0812">Transmembrane</keyword>
<feature type="compositionally biased region" description="Basic residues" evidence="1">
    <location>
        <begin position="263"/>
        <end position="274"/>
    </location>
</feature>
<feature type="compositionally biased region" description="Basic and acidic residues" evidence="1">
    <location>
        <begin position="397"/>
        <end position="413"/>
    </location>
</feature>
<organism evidence="3 4">
    <name type="scientific">Aureococcus anophagefferens</name>
    <name type="common">Harmful bloom alga</name>
    <dbReference type="NCBI Taxonomy" id="44056"/>
    <lineage>
        <taxon>Eukaryota</taxon>
        <taxon>Sar</taxon>
        <taxon>Stramenopiles</taxon>
        <taxon>Ochrophyta</taxon>
        <taxon>Pelagophyceae</taxon>
        <taxon>Pelagomonadales</taxon>
        <taxon>Pelagomonadaceae</taxon>
        <taxon>Aureococcus</taxon>
    </lineage>
</organism>
<feature type="region of interest" description="Disordered" evidence="1">
    <location>
        <begin position="392"/>
        <end position="420"/>
    </location>
</feature>
<keyword evidence="4" id="KW-1185">Reference proteome</keyword>